<feature type="transmembrane region" description="Helical" evidence="8">
    <location>
        <begin position="53"/>
        <end position="71"/>
    </location>
</feature>
<keyword evidence="5 8" id="KW-1133">Transmembrane helix</keyword>
<dbReference type="InterPro" id="IPR005744">
    <property type="entry name" value="Hy-lIII"/>
</dbReference>
<keyword evidence="10" id="KW-1185">Reference proteome</keyword>
<evidence type="ECO:0000256" key="6">
    <source>
        <dbReference type="ARBA" id="ARBA00023136"/>
    </source>
</evidence>
<dbReference type="Pfam" id="PF03006">
    <property type="entry name" value="HlyIII"/>
    <property type="match status" value="1"/>
</dbReference>
<dbReference type="GO" id="GO:0005886">
    <property type="term" value="C:plasma membrane"/>
    <property type="evidence" value="ECO:0007669"/>
    <property type="project" value="UniProtKB-SubCell"/>
</dbReference>
<feature type="transmembrane region" description="Helical" evidence="8">
    <location>
        <begin position="198"/>
        <end position="219"/>
    </location>
</feature>
<evidence type="ECO:0000313" key="9">
    <source>
        <dbReference type="EMBL" id="PNS07426.1"/>
    </source>
</evidence>
<name>A0A2K1PXB0_9GAMM</name>
<feature type="binding site" evidence="7">
    <location>
        <position position="197"/>
    </location>
    <ligand>
        <name>Zn(2+)</name>
        <dbReference type="ChEBI" id="CHEBI:29105"/>
    </ligand>
</feature>
<dbReference type="EMBL" id="NPZB01000002">
    <property type="protein sequence ID" value="PNS07426.1"/>
    <property type="molecule type" value="Genomic_DNA"/>
</dbReference>
<feature type="binding site" evidence="7">
    <location>
        <position position="201"/>
    </location>
    <ligand>
        <name>Zn(2+)</name>
        <dbReference type="ChEBI" id="CHEBI:29105"/>
    </ligand>
</feature>
<keyword evidence="6 8" id="KW-0472">Membrane</keyword>
<evidence type="ECO:0000256" key="8">
    <source>
        <dbReference type="SAM" id="Phobius"/>
    </source>
</evidence>
<keyword evidence="7" id="KW-0862">Zinc</keyword>
<evidence type="ECO:0000256" key="4">
    <source>
        <dbReference type="ARBA" id="ARBA00022692"/>
    </source>
</evidence>
<dbReference type="Proteomes" id="UP000236220">
    <property type="component" value="Unassembled WGS sequence"/>
</dbReference>
<feature type="transmembrane region" description="Helical" evidence="8">
    <location>
        <begin position="171"/>
        <end position="189"/>
    </location>
</feature>
<evidence type="ECO:0000256" key="7">
    <source>
        <dbReference type="PIRSR" id="PIRSR604254-1"/>
    </source>
</evidence>
<protein>
    <submittedName>
        <fullName evidence="9">HlyIII: hemolysin III-type channel protein</fullName>
    </submittedName>
</protein>
<feature type="transmembrane region" description="Helical" evidence="8">
    <location>
        <begin position="142"/>
        <end position="159"/>
    </location>
</feature>
<dbReference type="PANTHER" id="PTHR20855">
    <property type="entry name" value="ADIPOR/PROGESTIN RECEPTOR-RELATED"/>
    <property type="match status" value="1"/>
</dbReference>
<evidence type="ECO:0000256" key="2">
    <source>
        <dbReference type="ARBA" id="ARBA00008488"/>
    </source>
</evidence>
<gene>
    <name evidence="9" type="ORF">Lysil_1602</name>
</gene>
<evidence type="ECO:0000256" key="1">
    <source>
        <dbReference type="ARBA" id="ARBA00004651"/>
    </source>
</evidence>
<dbReference type="PANTHER" id="PTHR20855:SF3">
    <property type="entry name" value="LD03007P"/>
    <property type="match status" value="1"/>
</dbReference>
<dbReference type="GO" id="GO:0046872">
    <property type="term" value="F:metal ion binding"/>
    <property type="evidence" value="ECO:0007669"/>
    <property type="project" value="UniProtKB-KW"/>
</dbReference>
<evidence type="ECO:0000313" key="10">
    <source>
        <dbReference type="Proteomes" id="UP000236220"/>
    </source>
</evidence>
<comment type="similarity">
    <text evidence="2">Belongs to the UPF0073 (Hly-III) family.</text>
</comment>
<feature type="transmembrane region" description="Helical" evidence="8">
    <location>
        <begin position="21"/>
        <end position="47"/>
    </location>
</feature>
<feature type="transmembrane region" description="Helical" evidence="8">
    <location>
        <begin position="92"/>
        <end position="110"/>
    </location>
</feature>
<sequence>MTYAAVMGHAISTYTPREERANVWTAGLGAIAALIAGIVLLVVAAMQGADGKQLFSAAVFAASMLALYVASTTYHSATDPARRAHLKVFDHCAIYLLIAGTYTPFTLLALPAPDGMRLFIVIWILAALGITFKLFYTGRFKLVSTLIYIAMGWLGVFEWRTMRAALSPGVFEWIIAGGLCYTLGTVFYMSKKLPFTHAIWHLFVAAGTVCHFVAVWQLVVP</sequence>
<accession>A0A2K1PXB0</accession>
<keyword evidence="3" id="KW-1003">Cell membrane</keyword>
<keyword evidence="7" id="KW-0479">Metal-binding</keyword>
<dbReference type="GO" id="GO:0140911">
    <property type="term" value="F:pore-forming activity"/>
    <property type="evidence" value="ECO:0007669"/>
    <property type="project" value="InterPro"/>
</dbReference>
<feature type="binding site" evidence="7">
    <location>
        <position position="75"/>
    </location>
    <ligand>
        <name>Zn(2+)</name>
        <dbReference type="ChEBI" id="CHEBI:29105"/>
    </ligand>
</feature>
<dbReference type="InterPro" id="IPR004254">
    <property type="entry name" value="AdipoR/HlyIII-related"/>
</dbReference>
<evidence type="ECO:0000256" key="5">
    <source>
        <dbReference type="ARBA" id="ARBA00022989"/>
    </source>
</evidence>
<dbReference type="NCBIfam" id="TIGR01065">
    <property type="entry name" value="hlyIII"/>
    <property type="match status" value="1"/>
</dbReference>
<keyword evidence="4 8" id="KW-0812">Transmembrane</keyword>
<reference evidence="9 10" key="1">
    <citation type="submission" date="2017-08" db="EMBL/GenBank/DDBJ databases">
        <title>Lysobacter sylvestris genome.</title>
        <authorList>
            <person name="Zhang D.-C."/>
            <person name="Albuquerque L."/>
            <person name="Franca L."/>
            <person name="Froufe H.J.C."/>
            <person name="Barroso C."/>
            <person name="Egas C."/>
            <person name="Da Costa M."/>
            <person name="Margesin R."/>
        </authorList>
    </citation>
    <scope>NUCLEOTIDE SEQUENCE [LARGE SCALE GENOMIC DNA]</scope>
    <source>
        <strain evidence="9 10">AM20-91</strain>
    </source>
</reference>
<proteinExistence type="inferred from homology"/>
<organism evidence="9 10">
    <name type="scientific">Solilutibacter silvestris</name>
    <dbReference type="NCBI Taxonomy" id="1645665"/>
    <lineage>
        <taxon>Bacteria</taxon>
        <taxon>Pseudomonadati</taxon>
        <taxon>Pseudomonadota</taxon>
        <taxon>Gammaproteobacteria</taxon>
        <taxon>Lysobacterales</taxon>
        <taxon>Lysobacteraceae</taxon>
        <taxon>Solilutibacter</taxon>
    </lineage>
</organism>
<dbReference type="AlphaFoldDB" id="A0A2K1PXB0"/>
<comment type="caution">
    <text evidence="9">The sequence shown here is derived from an EMBL/GenBank/DDBJ whole genome shotgun (WGS) entry which is preliminary data.</text>
</comment>
<feature type="transmembrane region" description="Helical" evidence="8">
    <location>
        <begin position="116"/>
        <end position="135"/>
    </location>
</feature>
<evidence type="ECO:0000256" key="3">
    <source>
        <dbReference type="ARBA" id="ARBA00022475"/>
    </source>
</evidence>
<comment type="subcellular location">
    <subcellularLocation>
        <location evidence="1">Cell membrane</location>
        <topology evidence="1">Multi-pass membrane protein</topology>
    </subcellularLocation>
</comment>